<name>E3PUL9_ACESD</name>
<evidence type="ECO:0000313" key="1">
    <source>
        <dbReference type="EMBL" id="CBH22457.1"/>
    </source>
</evidence>
<reference evidence="2" key="1">
    <citation type="journal article" date="2010" name="BMC Genomics">
        <title>Clostridium sticklandii, a specialist in amino acid degradation:revisiting its metabolism through its genome sequence.</title>
        <authorList>
            <person name="Fonknechten N."/>
            <person name="Chaussonnerie S."/>
            <person name="Tricot S."/>
            <person name="Lajus A."/>
            <person name="Andreesen J.R."/>
            <person name="Perchat N."/>
            <person name="Pelletier E."/>
            <person name="Gouyvenoux M."/>
            <person name="Barbe V."/>
            <person name="Salanoubat M."/>
            <person name="Le Paslier D."/>
            <person name="Weissenbach J."/>
            <person name="Cohen G.N."/>
            <person name="Kreimeyer A."/>
        </authorList>
    </citation>
    <scope>NUCLEOTIDE SEQUENCE [LARGE SCALE GENOMIC DNA]</scope>
    <source>
        <strain evidence="2">ATCC 12662 / DSM 519 / JCM 1433 / CCUG 9281 / NCIMB 10654 / HF</strain>
    </source>
</reference>
<dbReference type="KEGG" id="cst:CLOST_2340"/>
<keyword evidence="1" id="KW-0808">Transferase</keyword>
<dbReference type="SUPFAM" id="SSF51161">
    <property type="entry name" value="Trimeric LpxA-like enzymes"/>
    <property type="match status" value="1"/>
</dbReference>
<dbReference type="BioCyc" id="CSTI499177:GJE9-2410-MONOMER"/>
<dbReference type="PANTHER" id="PTHR43300">
    <property type="entry name" value="ACETYLTRANSFERASE"/>
    <property type="match status" value="1"/>
</dbReference>
<dbReference type="AlphaFoldDB" id="E3PUL9"/>
<dbReference type="CDD" id="cd04647">
    <property type="entry name" value="LbH_MAT_like"/>
    <property type="match status" value="1"/>
</dbReference>
<dbReference type="HOGENOM" id="CLU_051638_7_2_9"/>
<dbReference type="GO" id="GO:0016740">
    <property type="term" value="F:transferase activity"/>
    <property type="evidence" value="ECO:0007669"/>
    <property type="project" value="UniProtKB-KW"/>
</dbReference>
<dbReference type="Pfam" id="PF00132">
    <property type="entry name" value="Hexapep"/>
    <property type="match status" value="1"/>
</dbReference>
<protein>
    <submittedName>
        <fullName evidence="1">Putative Acetyltransferase</fullName>
    </submittedName>
</protein>
<dbReference type="eggNOG" id="COG0663">
    <property type="taxonomic scope" value="Bacteria"/>
</dbReference>
<organism evidence="1 2">
    <name type="scientific">Acetoanaerobium sticklandii (strain ATCC 12662 / DSM 519 / JCM 1433 / CCUG 9281 / NCIMB 10654 / HF)</name>
    <name type="common">Clostridium sticklandii</name>
    <dbReference type="NCBI Taxonomy" id="499177"/>
    <lineage>
        <taxon>Bacteria</taxon>
        <taxon>Bacillati</taxon>
        <taxon>Bacillota</taxon>
        <taxon>Clostridia</taxon>
        <taxon>Peptostreptococcales</taxon>
        <taxon>Filifactoraceae</taxon>
        <taxon>Acetoanaerobium</taxon>
    </lineage>
</organism>
<proteinExistence type="predicted"/>
<dbReference type="Gene3D" id="2.160.10.10">
    <property type="entry name" value="Hexapeptide repeat proteins"/>
    <property type="match status" value="1"/>
</dbReference>
<dbReference type="STRING" id="1511.CLOST_2340"/>
<gene>
    <name evidence="1" type="ordered locus">CLOST_2340</name>
</gene>
<dbReference type="InterPro" id="IPR050179">
    <property type="entry name" value="Trans_hexapeptide_repeat"/>
</dbReference>
<dbReference type="InterPro" id="IPR011004">
    <property type="entry name" value="Trimer_LpxA-like_sf"/>
</dbReference>
<accession>E3PUL9</accession>
<dbReference type="EMBL" id="FP565809">
    <property type="protein sequence ID" value="CBH22457.1"/>
    <property type="molecule type" value="Genomic_DNA"/>
</dbReference>
<evidence type="ECO:0000313" key="2">
    <source>
        <dbReference type="Proteomes" id="UP000007041"/>
    </source>
</evidence>
<dbReference type="Proteomes" id="UP000007041">
    <property type="component" value="Chromosome"/>
</dbReference>
<keyword evidence="2" id="KW-1185">Reference proteome</keyword>
<dbReference type="InterPro" id="IPR001451">
    <property type="entry name" value="Hexapep"/>
</dbReference>
<sequence length="182" mass="19986">MYKELFEYINTSRRDMKNNYNRVLPTNELLYDRWDKAKFLGCGEKTSIYDSSVIMGDVEIGKNVWIGPFTLIDAAHAKLKIGDFCHISSGVHIVTHDTVDYVLSSGGLPIASGDVIIGNNTYIGGMAIITKNVNVGSYCVIGANSLVNKDIPDFSVAYGTPAKIVGKVIFDSDGKITIDYFE</sequence>
<dbReference type="PANTHER" id="PTHR43300:SF11">
    <property type="entry name" value="ACETYLTRANSFERASE RV3034C-RELATED"/>
    <property type="match status" value="1"/>
</dbReference>